<proteinExistence type="inferred from homology"/>
<evidence type="ECO:0000256" key="8">
    <source>
        <dbReference type="SAM" id="Coils"/>
    </source>
</evidence>
<sequence length="1565" mass="180397">MAELPPETAALAEAERRVRAWAETQRARGRRVVLVTSGGTQVPLEARAVRFLENFSSGRRGAASAEQLVEAGYGVCFLHRARSAFPWARALPVHGPALLDALRVAEPSGPAPSVTADVDALPGLVDALLAYRRAKDGDALLAVEFTGLGEYLGLLRAAARALAPLGSSAMFYLAAAVSDFYIPASEMPEHKIQSTDGPLQITMKMVPKMLSPLVKEWAPEAFVISFKLETNPSILIDKARQALEKYRHQVVIANMLDSRRTSVVVVTRDSERQLSLSDEEVNRGMEIEEKIVSHLTSQHTAFMEKGPLIRKNVIWPRCHGFRGLASVPRNQPPPSCHRARMEGAQPEHTYVEDIRQKLKDEGIDPKASVDEQLCYVWSLFLHSREKLHSATSELEQLRQQQVEEMKEVENYVGHVRNLTEARDALATEFEKENAQLRTEFTKLQLEHESQQKEVEEMLEQEGLLDIAHSSPSEQIAYLLVERSTLLEKLEGLEQRLGSPVCLENLCTAQLQDELDHIHQTLEDELQQQRESMQRIKETLNRSHAEELARERAVREHAEQDLDEAACRLQMAHAEIRKLTEELDMQKKEQSMLAPAVAENVKEEMSRTRDSEASELQKAKEHNIRLDKEILALRNRVRFLDSERKTMLDQKLKEVTPESQKSEEEPKHLCTETNDAEDFEGCQLQAEREAMKAEEANVLGEATSDDEGTSEKSKTPHKRCQRVMEGIECRNSQLRHELRKLEQEHEDLVERNEELESLLGEMQNQSREEHERFECEVDGLRGKVLQLEAELREAQKIKMGETGEDTAKEMQDHQKMLKAHQEKVEVLESKLSEEMEWRKQLAHDLEMTQQVLKDEKKELHNSKSELLRLYSELQMLQEAAEERDFLNVTHKKLQQENLLLESKASELSHECQQLNQLLMEQKDGSERFSTSGRMSSERVLEDRIHSLGEEKEQLCVKLLESNEKTEELEKQVKGSNEEKQLLWEENAQLRKDILALRHQLNNAMALRGKHEAFAVENRPVKPQTAVENTESDMKQCLPSERLLQQQQQEEFQQLRHDFQRVQNVCSSAEKELRYEREKNLELKKHNILLQQENIKIKAELRQVQLKLSDSSKMCSSLTSQWELSRQKVKELELELLKQSQAIKQQNSLQEKLVQEKAKAAEAEKRILELQHKLKESHHQVRLSETHILGQKQLEEELKEARENEVKVQRQFQEEQRKRKLLEQRTEELQQQLRLSLEKEMQLTRTSAKLQVQCQQQEAQLQVLEEEKKTLSNEHLHCQKYSQKLSEQLLALQREKETFHEEYSHILQQVDASVRKHNERQLRHKAKLRRAKEMFILEVKQRDMRIKQLENETMLSKSQMEKDHLLMRRVTSENESLLHEKRELLQRFHEQEETEQSNRQVISASQNRVRFLDEENKQLQERTLQLSSQVGALERALRNIHSHNLEVRKPGSSLVFGGTPLPQSPGMPPLRPLGELRNVGFSECELQSKVVPLPSVSFSLMGLSDSFNLLKAIQDVRPEDAAESSLLSPLPSQPSEIGYLNVASPGDATDCHEEEEEQEQPTRCDDV</sequence>
<feature type="coiled-coil region" evidence="8">
    <location>
        <begin position="723"/>
        <end position="909"/>
    </location>
</feature>
<feature type="domain" description="DNA/pantothenate metabolism flavoprotein C-terminal" evidence="10">
    <location>
        <begin position="166"/>
        <end position="266"/>
    </location>
</feature>
<evidence type="ECO:0000256" key="1">
    <source>
        <dbReference type="ARBA" id="ARBA00005703"/>
    </source>
</evidence>
<feature type="compositionally biased region" description="Low complexity" evidence="9">
    <location>
        <begin position="1522"/>
        <end position="1533"/>
    </location>
</feature>
<dbReference type="GeneID" id="129344885"/>
<evidence type="ECO:0000259" key="10">
    <source>
        <dbReference type="Pfam" id="PF04127"/>
    </source>
</evidence>
<feature type="compositionally biased region" description="Basic and acidic residues" evidence="9">
    <location>
        <begin position="649"/>
        <end position="669"/>
    </location>
</feature>
<evidence type="ECO:0000313" key="12">
    <source>
        <dbReference type="RefSeq" id="XP_054857775.1"/>
    </source>
</evidence>
<dbReference type="GO" id="GO:0015937">
    <property type="term" value="P:coenzyme A biosynthetic process"/>
    <property type="evidence" value="ECO:0007669"/>
    <property type="project" value="UniProtKB-ARBA"/>
</dbReference>
<dbReference type="PANTHER" id="PTHR34479:SF1">
    <property type="entry name" value="COILED-COIL DOMAIN-CONTAINING PROTEIN 30"/>
    <property type="match status" value="1"/>
</dbReference>
<keyword evidence="11" id="KW-1185">Reference proteome</keyword>
<dbReference type="SUPFAM" id="SSF102645">
    <property type="entry name" value="CoaB-like"/>
    <property type="match status" value="1"/>
</dbReference>
<dbReference type="InterPro" id="IPR035929">
    <property type="entry name" value="CoaB-like_sf"/>
</dbReference>
<evidence type="ECO:0000256" key="6">
    <source>
        <dbReference type="ARBA" id="ARBA00068949"/>
    </source>
</evidence>
<dbReference type="GO" id="GO:0004632">
    <property type="term" value="F:phosphopantothenate--cysteine ligase activity"/>
    <property type="evidence" value="ECO:0007669"/>
    <property type="project" value="UniProtKB-ARBA"/>
</dbReference>
<evidence type="ECO:0000256" key="3">
    <source>
        <dbReference type="ARBA" id="ARBA00052332"/>
    </source>
</evidence>
<dbReference type="KEGG" id="emc:129344885"/>
<feature type="region of interest" description="Disordered" evidence="9">
    <location>
        <begin position="698"/>
        <end position="719"/>
    </location>
</feature>
<keyword evidence="8" id="KW-0175">Coiled coil</keyword>
<evidence type="ECO:0000256" key="7">
    <source>
        <dbReference type="ARBA" id="ARBA00080986"/>
    </source>
</evidence>
<gene>
    <name evidence="12" type="primary">LOC129344885</name>
</gene>
<comment type="catalytic activity">
    <reaction evidence="2">
        <text>(R)-4'-phosphopantothenate + L-cysteine + ATP = N-[(R)-4-phosphopantothenoyl]-L-cysteine + AMP + diphosphate + H(+)</text>
        <dbReference type="Rhea" id="RHEA:25156"/>
        <dbReference type="ChEBI" id="CHEBI:10986"/>
        <dbReference type="ChEBI" id="CHEBI:15378"/>
        <dbReference type="ChEBI" id="CHEBI:30616"/>
        <dbReference type="ChEBI" id="CHEBI:33019"/>
        <dbReference type="ChEBI" id="CHEBI:35235"/>
        <dbReference type="ChEBI" id="CHEBI:59458"/>
        <dbReference type="ChEBI" id="CHEBI:456215"/>
        <dbReference type="EC" id="6.3.2.51"/>
    </reaction>
    <physiologicalReaction direction="left-to-right" evidence="2">
        <dbReference type="Rhea" id="RHEA:25157"/>
    </physiologicalReaction>
</comment>
<feature type="coiled-coil region" evidence="8">
    <location>
        <begin position="1127"/>
        <end position="1300"/>
    </location>
</feature>
<dbReference type="PANTHER" id="PTHR34479">
    <property type="entry name" value="COILED-COIL DOMAIN-CONTAINING PROTEIN 30"/>
    <property type="match status" value="1"/>
</dbReference>
<dbReference type="Proteomes" id="UP001190640">
    <property type="component" value="Chromosome 17"/>
</dbReference>
<feature type="region of interest" description="Disordered" evidence="9">
    <location>
        <begin position="1518"/>
        <end position="1565"/>
    </location>
</feature>
<dbReference type="Gene3D" id="3.40.50.10300">
    <property type="entry name" value="CoaB-like"/>
    <property type="match status" value="1"/>
</dbReference>
<feature type="coiled-coil region" evidence="8">
    <location>
        <begin position="518"/>
        <end position="635"/>
    </location>
</feature>
<feature type="region of interest" description="Disordered" evidence="9">
    <location>
        <begin position="649"/>
        <end position="674"/>
    </location>
</feature>
<dbReference type="Pfam" id="PF15742">
    <property type="entry name" value="DUF4686"/>
    <property type="match status" value="1"/>
</dbReference>
<evidence type="ECO:0000256" key="5">
    <source>
        <dbReference type="ARBA" id="ARBA00066585"/>
    </source>
</evidence>
<accession>A0AA97KKM9</accession>
<comment type="function">
    <text evidence="4">Catalyzes the second step in the biosynthesis of coenzyme A from vitamin B5, where cysteine is conjugated to 4'-phosphopantothenate to form 4-phosphopantothenoylcysteine. Has a preference for ATP over CTP as a cosubstrate.</text>
</comment>
<evidence type="ECO:0000313" key="11">
    <source>
        <dbReference type="Proteomes" id="UP001190640"/>
    </source>
</evidence>
<dbReference type="Pfam" id="PF04127">
    <property type="entry name" value="DFP"/>
    <property type="match status" value="2"/>
</dbReference>
<dbReference type="InterPro" id="IPR031476">
    <property type="entry name" value="DUF4686"/>
</dbReference>
<dbReference type="InterPro" id="IPR052825">
    <property type="entry name" value="CCD-Prefoldin_beta-like"/>
</dbReference>
<protein>
    <recommendedName>
        <fullName evidence="6">Phosphopantothenate--cysteine ligase</fullName>
        <ecNumber evidence="5">6.3.2.51</ecNumber>
    </recommendedName>
    <alternativeName>
        <fullName evidence="7">Phosphopantothenoylcysteine synthetase</fullName>
    </alternativeName>
</protein>
<feature type="coiled-coil region" evidence="8">
    <location>
        <begin position="380"/>
        <end position="460"/>
    </location>
</feature>
<comment type="similarity">
    <text evidence="1">Belongs to the PPC synthetase family.</text>
</comment>
<comment type="catalytic activity">
    <reaction evidence="3">
        <text>(R)-4'-phosphopantothenate + L-cysteine + CTP = N-[(R)-4-phosphopantothenoyl]-L-cysteine + CMP + diphosphate + H(+)</text>
        <dbReference type="Rhea" id="RHEA:19397"/>
        <dbReference type="ChEBI" id="CHEBI:10986"/>
        <dbReference type="ChEBI" id="CHEBI:15378"/>
        <dbReference type="ChEBI" id="CHEBI:33019"/>
        <dbReference type="ChEBI" id="CHEBI:35235"/>
        <dbReference type="ChEBI" id="CHEBI:37563"/>
        <dbReference type="ChEBI" id="CHEBI:59458"/>
        <dbReference type="ChEBI" id="CHEBI:60377"/>
    </reaction>
    <physiologicalReaction direction="left-to-right" evidence="3">
        <dbReference type="Rhea" id="RHEA:19398"/>
    </physiologicalReaction>
</comment>
<dbReference type="EC" id="6.3.2.51" evidence="5"/>
<evidence type="ECO:0000256" key="9">
    <source>
        <dbReference type="SAM" id="MobiDB-lite"/>
    </source>
</evidence>
<dbReference type="InterPro" id="IPR007085">
    <property type="entry name" value="DNA/pantothenate-metab_flavo_C"/>
</dbReference>
<feature type="domain" description="DNA/pantothenate metabolism flavoprotein C-terminal" evidence="10">
    <location>
        <begin position="31"/>
        <end position="78"/>
    </location>
</feature>
<evidence type="ECO:0000256" key="4">
    <source>
        <dbReference type="ARBA" id="ARBA00060296"/>
    </source>
</evidence>
<reference evidence="12" key="1">
    <citation type="submission" date="2025-08" db="UniProtKB">
        <authorList>
            <consortium name="RefSeq"/>
        </authorList>
    </citation>
    <scope>IDENTIFICATION</scope>
    <source>
        <tissue evidence="12">Blood</tissue>
    </source>
</reference>
<feature type="coiled-coil region" evidence="8">
    <location>
        <begin position="950"/>
        <end position="1005"/>
    </location>
</feature>
<evidence type="ECO:0000256" key="2">
    <source>
        <dbReference type="ARBA" id="ARBA00051127"/>
    </source>
</evidence>
<feature type="coiled-coil region" evidence="8">
    <location>
        <begin position="1365"/>
        <end position="1427"/>
    </location>
</feature>
<dbReference type="RefSeq" id="XP_054857775.1">
    <property type="nucleotide sequence ID" value="XM_055001800.1"/>
</dbReference>
<name>A0AA97KKM9_EUBMA</name>
<dbReference type="FunFam" id="3.40.50.10300:FF:000002">
    <property type="entry name" value="Phosphopantothenate--cysteine ligase 2"/>
    <property type="match status" value="1"/>
</dbReference>
<organism evidence="11 12">
    <name type="scientific">Eublepharis macularius</name>
    <name type="common">Leopard gecko</name>
    <name type="synonym">Cyrtodactylus macularius</name>
    <dbReference type="NCBI Taxonomy" id="481883"/>
    <lineage>
        <taxon>Eukaryota</taxon>
        <taxon>Metazoa</taxon>
        <taxon>Chordata</taxon>
        <taxon>Craniata</taxon>
        <taxon>Vertebrata</taxon>
        <taxon>Euteleostomi</taxon>
        <taxon>Lepidosauria</taxon>
        <taxon>Squamata</taxon>
        <taxon>Bifurcata</taxon>
        <taxon>Gekkota</taxon>
        <taxon>Eublepharidae</taxon>
        <taxon>Eublepharinae</taxon>
        <taxon>Eublepharis</taxon>
    </lineage>
</organism>